<feature type="transmembrane region" description="Helical" evidence="1">
    <location>
        <begin position="46"/>
        <end position="68"/>
    </location>
</feature>
<feature type="transmembrane region" description="Helical" evidence="1">
    <location>
        <begin position="103"/>
        <end position="124"/>
    </location>
</feature>
<dbReference type="PANTHER" id="PTHR37308">
    <property type="entry name" value="INTEGRAL MEMBRANE PROTEIN"/>
    <property type="match status" value="1"/>
</dbReference>
<keyword evidence="1" id="KW-0472">Membrane</keyword>
<dbReference type="AlphaFoldDB" id="A0A1I0EX72"/>
<dbReference type="InterPro" id="IPR007163">
    <property type="entry name" value="VCA0040-like"/>
</dbReference>
<gene>
    <name evidence="2" type="ORF">SAMN05660297_02603</name>
</gene>
<dbReference type="Pfam" id="PF04018">
    <property type="entry name" value="VCA0040-like"/>
    <property type="match status" value="1"/>
</dbReference>
<dbReference type="EMBL" id="FOHU01000012">
    <property type="protein sequence ID" value="SET50082.1"/>
    <property type="molecule type" value="Genomic_DNA"/>
</dbReference>
<reference evidence="2 3" key="1">
    <citation type="submission" date="2016-10" db="EMBL/GenBank/DDBJ databases">
        <authorList>
            <person name="de Groot N.N."/>
        </authorList>
    </citation>
    <scope>NUCLEOTIDE SEQUENCE [LARGE SCALE GENOMIC DNA]</scope>
    <source>
        <strain evidence="2 3">DSM 18979</strain>
    </source>
</reference>
<evidence type="ECO:0000313" key="2">
    <source>
        <dbReference type="EMBL" id="SET50082.1"/>
    </source>
</evidence>
<evidence type="ECO:0000256" key="1">
    <source>
        <dbReference type="SAM" id="Phobius"/>
    </source>
</evidence>
<dbReference type="STRING" id="426128.SAMN05660297_02603"/>
<dbReference type="RefSeq" id="WP_090444805.1">
    <property type="nucleotide sequence ID" value="NZ_FOHU01000012.1"/>
</dbReference>
<keyword evidence="1" id="KW-0812">Transmembrane</keyword>
<keyword evidence="1" id="KW-1133">Transmembrane helix</keyword>
<accession>A0A1I0EX72</accession>
<dbReference type="PANTHER" id="PTHR37308:SF1">
    <property type="entry name" value="POLYPRENYL-PHOSPHATE TRANSPORTER"/>
    <property type="match status" value="1"/>
</dbReference>
<dbReference type="OrthoDB" id="9793746at2"/>
<feature type="transmembrane region" description="Helical" evidence="1">
    <location>
        <begin position="174"/>
        <end position="198"/>
    </location>
</feature>
<evidence type="ECO:0000313" key="3">
    <source>
        <dbReference type="Proteomes" id="UP000199568"/>
    </source>
</evidence>
<organism evidence="2 3">
    <name type="scientific">Natronincola peptidivorans</name>
    <dbReference type="NCBI Taxonomy" id="426128"/>
    <lineage>
        <taxon>Bacteria</taxon>
        <taxon>Bacillati</taxon>
        <taxon>Bacillota</taxon>
        <taxon>Clostridia</taxon>
        <taxon>Peptostreptococcales</taxon>
        <taxon>Natronincolaceae</taxon>
        <taxon>Natronincola</taxon>
    </lineage>
</organism>
<feature type="transmembrane region" description="Helical" evidence="1">
    <location>
        <begin position="131"/>
        <end position="162"/>
    </location>
</feature>
<name>A0A1I0EX72_9FIRM</name>
<feature type="transmembrane region" description="Helical" evidence="1">
    <location>
        <begin position="228"/>
        <end position="246"/>
    </location>
</feature>
<keyword evidence="3" id="KW-1185">Reference proteome</keyword>
<dbReference type="Proteomes" id="UP000199568">
    <property type="component" value="Unassembled WGS sequence"/>
</dbReference>
<protein>
    <submittedName>
        <fullName evidence="2">Putative membrane protein</fullName>
    </submittedName>
</protein>
<sequence length="260" mass="28210">MQSIIQGVILGFIIVLPGMSGGTVFLIFGIYENMLKDLVKFNVRPYLPLLLGTIIGIFGGGMIFALFFEAFRDETAVFLMGCLIASIKPVLKGCPKVNPKRLIFLTSGLLLGLFMGGEPMGIVMGSENISWLLLFIGGAVSSAAMIIPGIPGSTILIVLGIYDNILFAIKELQLGILIFFGVGSLIGIFSLAKILNIIYEKYRSLISYFFAGLILGSSRALLPYTLDLSIVVIFIVGFGLVWIWSGKKDHSIDKLREDGT</sequence>
<feature type="transmembrane region" description="Helical" evidence="1">
    <location>
        <begin position="7"/>
        <end position="31"/>
    </location>
</feature>
<proteinExistence type="predicted"/>